<organism evidence="2 3">
    <name type="scientific">Actibacterium pelagium</name>
    <dbReference type="NCBI Taxonomy" id="2029103"/>
    <lineage>
        <taxon>Bacteria</taxon>
        <taxon>Pseudomonadati</taxon>
        <taxon>Pseudomonadota</taxon>
        <taxon>Alphaproteobacteria</taxon>
        <taxon>Rhodobacterales</taxon>
        <taxon>Roseobacteraceae</taxon>
        <taxon>Actibacterium</taxon>
    </lineage>
</organism>
<keyword evidence="3" id="KW-1185">Reference proteome</keyword>
<dbReference type="PROSITE" id="PS51197">
    <property type="entry name" value="HTH_RRF2_2"/>
    <property type="match status" value="1"/>
</dbReference>
<dbReference type="OrthoDB" id="9795923at2"/>
<dbReference type="Gene3D" id="1.10.10.10">
    <property type="entry name" value="Winged helix-like DNA-binding domain superfamily/Winged helix DNA-binding domain"/>
    <property type="match status" value="1"/>
</dbReference>
<dbReference type="GO" id="GO:0005829">
    <property type="term" value="C:cytosol"/>
    <property type="evidence" value="ECO:0007669"/>
    <property type="project" value="TreeGrafter"/>
</dbReference>
<dbReference type="RefSeq" id="WP_095595436.1">
    <property type="nucleotide sequence ID" value="NZ_BMKN01000003.1"/>
</dbReference>
<reference evidence="2" key="2">
    <citation type="submission" date="2020-09" db="EMBL/GenBank/DDBJ databases">
        <authorList>
            <person name="Sun Q."/>
            <person name="Zhou Y."/>
        </authorList>
    </citation>
    <scope>NUCLEOTIDE SEQUENCE</scope>
    <source>
        <strain evidence="2">CGMCC 1.16012</strain>
    </source>
</reference>
<dbReference type="Pfam" id="PF02082">
    <property type="entry name" value="Rrf2"/>
    <property type="match status" value="1"/>
</dbReference>
<dbReference type="EMBL" id="BMKN01000003">
    <property type="protein sequence ID" value="GGE61040.1"/>
    <property type="molecule type" value="Genomic_DNA"/>
</dbReference>
<dbReference type="InterPro" id="IPR036388">
    <property type="entry name" value="WH-like_DNA-bd_sf"/>
</dbReference>
<evidence type="ECO:0000256" key="1">
    <source>
        <dbReference type="ARBA" id="ARBA00023125"/>
    </source>
</evidence>
<evidence type="ECO:0000313" key="2">
    <source>
        <dbReference type="EMBL" id="GGE61040.1"/>
    </source>
</evidence>
<dbReference type="PANTHER" id="PTHR33221">
    <property type="entry name" value="WINGED HELIX-TURN-HELIX TRANSCRIPTIONAL REGULATOR, RRF2 FAMILY"/>
    <property type="match status" value="1"/>
</dbReference>
<sequence length="145" mass="16003">MRITMRTNIAMRALMFCAVNQGRIVRKSEIAEACNTSENHLAQVINQLSRLGFLDTLRGRGGGIKLNREPKDISVGNVFRSLEGTLPLAECFTGGENTCPIKNACRLKGTLSRAQEAFYAELDKVNLRDLTQDNDQLCGILMAEA</sequence>
<gene>
    <name evidence="2" type="ORF">GCM10011517_30760</name>
</gene>
<dbReference type="Proteomes" id="UP000606730">
    <property type="component" value="Unassembled WGS sequence"/>
</dbReference>
<dbReference type="GO" id="GO:0003700">
    <property type="term" value="F:DNA-binding transcription factor activity"/>
    <property type="evidence" value="ECO:0007669"/>
    <property type="project" value="TreeGrafter"/>
</dbReference>
<keyword evidence="1" id="KW-0238">DNA-binding</keyword>
<dbReference type="PANTHER" id="PTHR33221:SF4">
    <property type="entry name" value="HTH-TYPE TRANSCRIPTIONAL REPRESSOR NSRR"/>
    <property type="match status" value="1"/>
</dbReference>
<evidence type="ECO:0000313" key="3">
    <source>
        <dbReference type="Proteomes" id="UP000606730"/>
    </source>
</evidence>
<proteinExistence type="predicted"/>
<dbReference type="NCBIfam" id="TIGR00738">
    <property type="entry name" value="rrf2_super"/>
    <property type="match status" value="1"/>
</dbReference>
<name>A0A917AP47_9RHOB</name>
<comment type="caution">
    <text evidence="2">The sequence shown here is derived from an EMBL/GenBank/DDBJ whole genome shotgun (WGS) entry which is preliminary data.</text>
</comment>
<protein>
    <submittedName>
        <fullName evidence="2">Rrf2 family transcriptional regulator</fullName>
    </submittedName>
</protein>
<accession>A0A917AP47</accession>
<dbReference type="InterPro" id="IPR036390">
    <property type="entry name" value="WH_DNA-bd_sf"/>
</dbReference>
<dbReference type="InterPro" id="IPR000944">
    <property type="entry name" value="Tscrpt_reg_Rrf2"/>
</dbReference>
<dbReference type="SUPFAM" id="SSF46785">
    <property type="entry name" value="Winged helix' DNA-binding domain"/>
    <property type="match status" value="1"/>
</dbReference>
<dbReference type="AlphaFoldDB" id="A0A917AP47"/>
<reference evidence="2" key="1">
    <citation type="journal article" date="2014" name="Int. J. Syst. Evol. Microbiol.">
        <title>Complete genome sequence of Corynebacterium casei LMG S-19264T (=DSM 44701T), isolated from a smear-ripened cheese.</title>
        <authorList>
            <consortium name="US DOE Joint Genome Institute (JGI-PGF)"/>
            <person name="Walter F."/>
            <person name="Albersmeier A."/>
            <person name="Kalinowski J."/>
            <person name="Ruckert C."/>
        </authorList>
    </citation>
    <scope>NUCLEOTIDE SEQUENCE</scope>
    <source>
        <strain evidence="2">CGMCC 1.16012</strain>
    </source>
</reference>
<dbReference type="GO" id="GO:0003677">
    <property type="term" value="F:DNA binding"/>
    <property type="evidence" value="ECO:0007669"/>
    <property type="project" value="UniProtKB-KW"/>
</dbReference>